<reference evidence="1" key="1">
    <citation type="submission" date="2014-11" db="EMBL/GenBank/DDBJ databases">
        <authorList>
            <person name="Amaro Gonzalez C."/>
        </authorList>
    </citation>
    <scope>NUCLEOTIDE SEQUENCE</scope>
</reference>
<organism evidence="1">
    <name type="scientific">Anguilla anguilla</name>
    <name type="common">European freshwater eel</name>
    <name type="synonym">Muraena anguilla</name>
    <dbReference type="NCBI Taxonomy" id="7936"/>
    <lineage>
        <taxon>Eukaryota</taxon>
        <taxon>Metazoa</taxon>
        <taxon>Chordata</taxon>
        <taxon>Craniata</taxon>
        <taxon>Vertebrata</taxon>
        <taxon>Euteleostomi</taxon>
        <taxon>Actinopterygii</taxon>
        <taxon>Neopterygii</taxon>
        <taxon>Teleostei</taxon>
        <taxon>Anguilliformes</taxon>
        <taxon>Anguillidae</taxon>
        <taxon>Anguilla</taxon>
    </lineage>
</organism>
<proteinExistence type="predicted"/>
<sequence length="11" mass="1420">MRYTRVLPRVE</sequence>
<dbReference type="EMBL" id="GBXM01037713">
    <property type="protein sequence ID" value="JAH70864.1"/>
    <property type="molecule type" value="Transcribed_RNA"/>
</dbReference>
<evidence type="ECO:0000313" key="1">
    <source>
        <dbReference type="EMBL" id="JAH70864.1"/>
    </source>
</evidence>
<protein>
    <submittedName>
        <fullName evidence="1">Uncharacterized protein</fullName>
    </submittedName>
</protein>
<accession>A0A0E9UYC4</accession>
<name>A0A0E9UYC4_ANGAN</name>
<reference evidence="1" key="2">
    <citation type="journal article" date="2015" name="Fish Shellfish Immunol.">
        <title>Early steps in the European eel (Anguilla anguilla)-Vibrio vulnificus interaction in the gills: Role of the RtxA13 toxin.</title>
        <authorList>
            <person name="Callol A."/>
            <person name="Pajuelo D."/>
            <person name="Ebbesson L."/>
            <person name="Teles M."/>
            <person name="MacKenzie S."/>
            <person name="Amaro C."/>
        </authorList>
    </citation>
    <scope>NUCLEOTIDE SEQUENCE</scope>
</reference>